<feature type="binding site" evidence="6">
    <location>
        <begin position="283"/>
        <end position="286"/>
    </location>
    <ligand>
        <name>GTP</name>
        <dbReference type="ChEBI" id="CHEBI:37565"/>
    </ligand>
</feature>
<dbReference type="InterPro" id="IPR025867">
    <property type="entry name" value="MnmE_helical"/>
</dbReference>
<keyword evidence="6" id="KW-0460">Magnesium</keyword>
<comment type="caution">
    <text evidence="11">The sequence shown here is derived from an EMBL/GenBank/DDBJ whole genome shotgun (WGS) entry which is preliminary data.</text>
</comment>
<feature type="binding site" evidence="6">
    <location>
        <position position="450"/>
    </location>
    <ligand>
        <name>(6S)-5-formyl-5,6,7,8-tetrahydrofolate</name>
        <dbReference type="ChEBI" id="CHEBI:57457"/>
    </ligand>
</feature>
<feature type="binding site" evidence="6">
    <location>
        <position position="243"/>
    </location>
    <ligand>
        <name>Mg(2+)</name>
        <dbReference type="ChEBI" id="CHEBI:18420"/>
    </ligand>
</feature>
<dbReference type="NCBIfam" id="NF003661">
    <property type="entry name" value="PRK05291.1-3"/>
    <property type="match status" value="1"/>
</dbReference>
<evidence type="ECO:0000256" key="7">
    <source>
        <dbReference type="RuleBase" id="RU003313"/>
    </source>
</evidence>
<keyword evidence="5 6" id="KW-0342">GTP-binding</keyword>
<dbReference type="Pfam" id="PF12631">
    <property type="entry name" value="MnmE_helical"/>
    <property type="match status" value="1"/>
</dbReference>
<proteinExistence type="inferred from homology"/>
<comment type="similarity">
    <text evidence="1 6 7">Belongs to the TRAFAC class TrmE-Era-EngA-EngB-Septin-like GTPase superfamily. TrmE GTPase family.</text>
</comment>
<dbReference type="NCBIfam" id="TIGR00450">
    <property type="entry name" value="mnmE_trmE_thdF"/>
    <property type="match status" value="1"/>
</dbReference>
<accession>A0A8J6Y5P7</accession>
<dbReference type="GO" id="GO:0005525">
    <property type="term" value="F:GTP binding"/>
    <property type="evidence" value="ECO:0007669"/>
    <property type="project" value="UniProtKB-UniRule"/>
</dbReference>
<comment type="subcellular location">
    <subcellularLocation>
        <location evidence="6">Cytoplasm</location>
    </subcellularLocation>
</comment>
<evidence type="ECO:0000313" key="12">
    <source>
        <dbReference type="Proteomes" id="UP000598633"/>
    </source>
</evidence>
<evidence type="ECO:0000256" key="5">
    <source>
        <dbReference type="ARBA" id="ARBA00023134"/>
    </source>
</evidence>
<dbReference type="AlphaFoldDB" id="A0A8J6Y5P7"/>
<dbReference type="EC" id="3.6.-.-" evidence="6"/>
<feature type="binding site" evidence="6">
    <location>
        <position position="134"/>
    </location>
    <ligand>
        <name>(6S)-5-formyl-5,6,7,8-tetrahydrofolate</name>
        <dbReference type="ChEBI" id="CHEBI:57457"/>
    </ligand>
</feature>
<keyword evidence="3 6" id="KW-0547">Nucleotide-binding</keyword>
<dbReference type="InterPro" id="IPR004520">
    <property type="entry name" value="GTPase_MnmE"/>
</dbReference>
<dbReference type="InterPro" id="IPR005225">
    <property type="entry name" value="Small_GTP-bd"/>
</dbReference>
<evidence type="ECO:0000259" key="8">
    <source>
        <dbReference type="Pfam" id="PF01926"/>
    </source>
</evidence>
<comment type="caution">
    <text evidence="6">Lacks conserved residue(s) required for the propagation of feature annotation.</text>
</comment>
<dbReference type="InterPro" id="IPR006073">
    <property type="entry name" value="GTP-bd"/>
</dbReference>
<feature type="binding site" evidence="6">
    <location>
        <begin position="258"/>
        <end position="264"/>
    </location>
    <ligand>
        <name>GTP</name>
        <dbReference type="ChEBI" id="CHEBI:37565"/>
    </ligand>
</feature>
<dbReference type="GO" id="GO:0003924">
    <property type="term" value="F:GTPase activity"/>
    <property type="evidence" value="ECO:0007669"/>
    <property type="project" value="UniProtKB-UniRule"/>
</dbReference>
<feature type="binding site" evidence="6">
    <location>
        <position position="264"/>
    </location>
    <ligand>
        <name>Mg(2+)</name>
        <dbReference type="ChEBI" id="CHEBI:18420"/>
    </ligand>
</feature>
<dbReference type="GO" id="GO:0030488">
    <property type="term" value="P:tRNA methylation"/>
    <property type="evidence" value="ECO:0007669"/>
    <property type="project" value="TreeGrafter"/>
</dbReference>
<feature type="binding site" evidence="6">
    <location>
        <position position="95"/>
    </location>
    <ligand>
        <name>(6S)-5-formyl-5,6,7,8-tetrahydrofolate</name>
        <dbReference type="ChEBI" id="CHEBI:57457"/>
    </ligand>
</feature>
<organism evidence="11 12">
    <name type="scientific">Candidatus Sulfomarinibacter kjeldsenii</name>
    <dbReference type="NCBI Taxonomy" id="2885994"/>
    <lineage>
        <taxon>Bacteria</taxon>
        <taxon>Pseudomonadati</taxon>
        <taxon>Acidobacteriota</taxon>
        <taxon>Thermoanaerobaculia</taxon>
        <taxon>Thermoanaerobaculales</taxon>
        <taxon>Candidatus Sulfomarinibacteraceae</taxon>
        <taxon>Candidatus Sulfomarinibacter</taxon>
    </lineage>
</organism>
<feature type="binding site" evidence="6">
    <location>
        <begin position="239"/>
        <end position="244"/>
    </location>
    <ligand>
        <name>GTP</name>
        <dbReference type="ChEBI" id="CHEBI:37565"/>
    </ligand>
</feature>
<dbReference type="InterPro" id="IPR027417">
    <property type="entry name" value="P-loop_NTPase"/>
</dbReference>
<reference evidence="11 12" key="1">
    <citation type="submission" date="2020-08" db="EMBL/GenBank/DDBJ databases">
        <title>Acidobacteriota in marine sediments use diverse sulfur dissimilation pathways.</title>
        <authorList>
            <person name="Wasmund K."/>
        </authorList>
    </citation>
    <scope>NUCLEOTIDE SEQUENCE [LARGE SCALE GENOMIC DNA]</scope>
    <source>
        <strain evidence="11">MAG AM3-A</strain>
    </source>
</reference>
<comment type="cofactor">
    <cofactor evidence="6">
        <name>K(+)</name>
        <dbReference type="ChEBI" id="CHEBI:29103"/>
    </cofactor>
    <text evidence="6">Binds 1 potassium ion per subunit.</text>
</comment>
<keyword evidence="2 6" id="KW-0819">tRNA processing</keyword>
<dbReference type="CDD" id="cd04164">
    <property type="entry name" value="trmE"/>
    <property type="match status" value="1"/>
</dbReference>
<dbReference type="PANTHER" id="PTHR42714:SF2">
    <property type="entry name" value="TRNA MODIFICATION GTPASE GTPBP3, MITOCHONDRIAL"/>
    <property type="match status" value="1"/>
</dbReference>
<evidence type="ECO:0000256" key="6">
    <source>
        <dbReference type="HAMAP-Rule" id="MF_00379"/>
    </source>
</evidence>
<dbReference type="InterPro" id="IPR018948">
    <property type="entry name" value="GTP-bd_TrmE_N"/>
</dbReference>
<evidence type="ECO:0000259" key="10">
    <source>
        <dbReference type="Pfam" id="PF12631"/>
    </source>
</evidence>
<dbReference type="HAMAP" id="MF_00379">
    <property type="entry name" value="GTPase_MnmE"/>
    <property type="match status" value="1"/>
</dbReference>
<dbReference type="InterPro" id="IPR027368">
    <property type="entry name" value="MnmE_dom2"/>
</dbReference>
<dbReference type="InterPro" id="IPR027266">
    <property type="entry name" value="TrmE/GcvT-like"/>
</dbReference>
<keyword evidence="6" id="KW-0378">Hydrolase</keyword>
<evidence type="ECO:0000256" key="1">
    <source>
        <dbReference type="ARBA" id="ARBA00011043"/>
    </source>
</evidence>
<comment type="subunit">
    <text evidence="6">Homodimer. Heterotetramer of two MnmE and two MnmG subunits.</text>
</comment>
<sequence length="450" mass="47009">MVKASSNGLSSDLAGGVDTIVARATPAGRGALALIRVSGAQAPECAARVCPDLRFGAGWKATLTTVLDSEGEPLERAVVTSFPGPRSFTGEDMLEVAVHGSPFLVEAVIEAFVAAGARLAGAGEFTRRAVANGKLDLVQAEAIRDLVAADTASQHRNARQQLAGALSVQFRELRATLVTLLATIEASLDYEAQGVVVPAGEMAAQREECRRQLAALLATASAGERLREGMRLVILGSPNSGKSTLFNYLAGTERAIVSPRPGTTRDLVETGLDLGGVRIVVQDTAGLRVGGDEIEAEGHRRAQAAAAAADLAVVLWAVDAGIDADLAAEAANLPAIRVRSKIDLAPGEKVPDGWLGISCHSGEGLEDFRHELLRRILGEVPDLGGAVAIAARHRRALGVAASELEACDVERPDTAAENVRWALRAVDELIGEVSTDDVLDEIYGSFCIGK</sequence>
<dbReference type="Gene3D" id="3.40.50.300">
    <property type="entry name" value="P-loop containing nucleotide triphosphate hydrolases"/>
    <property type="match status" value="1"/>
</dbReference>
<dbReference type="NCBIfam" id="TIGR00231">
    <property type="entry name" value="small_GTP"/>
    <property type="match status" value="1"/>
</dbReference>
<dbReference type="InterPro" id="IPR031168">
    <property type="entry name" value="G_TrmE"/>
</dbReference>
<evidence type="ECO:0000256" key="3">
    <source>
        <dbReference type="ARBA" id="ARBA00022741"/>
    </source>
</evidence>
<keyword evidence="6" id="KW-0479">Metal-binding</keyword>
<evidence type="ECO:0000313" key="11">
    <source>
        <dbReference type="EMBL" id="MBD3871005.1"/>
    </source>
</evidence>
<dbReference type="Pfam" id="PF01926">
    <property type="entry name" value="MMR_HSR1"/>
    <property type="match status" value="1"/>
</dbReference>
<dbReference type="EMBL" id="JACXWA010000109">
    <property type="protein sequence ID" value="MBD3871005.1"/>
    <property type="molecule type" value="Genomic_DNA"/>
</dbReference>
<dbReference type="Gene3D" id="1.20.120.430">
    <property type="entry name" value="tRNA modification GTPase MnmE domain 2"/>
    <property type="match status" value="1"/>
</dbReference>
<comment type="function">
    <text evidence="6">Exhibits a very high intrinsic GTPase hydrolysis rate. Involved in the addition of a carboxymethylaminomethyl (cmnm) group at the wobble position (U34) of certain tRNAs, forming tRNA-cmnm(5)s(2)U34.</text>
</comment>
<dbReference type="Pfam" id="PF10396">
    <property type="entry name" value="TrmE_N"/>
    <property type="match status" value="1"/>
</dbReference>
<dbReference type="GO" id="GO:0046872">
    <property type="term" value="F:metal ion binding"/>
    <property type="evidence" value="ECO:0007669"/>
    <property type="project" value="UniProtKB-KW"/>
</dbReference>
<feature type="domain" description="GTP-binding protein TrmE N-terminal" evidence="9">
    <location>
        <begin position="19"/>
        <end position="134"/>
    </location>
</feature>
<gene>
    <name evidence="6 11" type="primary">mnmE</name>
    <name evidence="6" type="synonym">trmE</name>
    <name evidence="11" type="ORF">IFJ97_06560</name>
</gene>
<evidence type="ECO:0000259" key="9">
    <source>
        <dbReference type="Pfam" id="PF10396"/>
    </source>
</evidence>
<keyword evidence="6" id="KW-0963">Cytoplasm</keyword>
<dbReference type="SUPFAM" id="SSF52540">
    <property type="entry name" value="P-loop containing nucleoside triphosphate hydrolases"/>
    <property type="match status" value="1"/>
</dbReference>
<feature type="binding site" evidence="6">
    <location>
        <position position="36"/>
    </location>
    <ligand>
        <name>(6S)-5-formyl-5,6,7,8-tetrahydrofolate</name>
        <dbReference type="ChEBI" id="CHEBI:57457"/>
    </ligand>
</feature>
<dbReference type="GO" id="GO:0005737">
    <property type="term" value="C:cytoplasm"/>
    <property type="evidence" value="ECO:0007669"/>
    <property type="project" value="UniProtKB-SubCell"/>
</dbReference>
<name>A0A8J6Y5P7_9BACT</name>
<dbReference type="GO" id="GO:0002098">
    <property type="term" value="P:tRNA wobble uridine modification"/>
    <property type="evidence" value="ECO:0007669"/>
    <property type="project" value="TreeGrafter"/>
</dbReference>
<dbReference type="PANTHER" id="PTHR42714">
    <property type="entry name" value="TRNA MODIFICATION GTPASE GTPBP3"/>
    <property type="match status" value="1"/>
</dbReference>
<dbReference type="Gene3D" id="3.30.1360.120">
    <property type="entry name" value="Probable tRNA modification gtpase trme, domain 1"/>
    <property type="match status" value="1"/>
</dbReference>
<keyword evidence="4 6" id="KW-0630">Potassium</keyword>
<feature type="domain" description="G" evidence="8">
    <location>
        <begin position="232"/>
        <end position="323"/>
    </location>
</feature>
<dbReference type="CDD" id="cd14858">
    <property type="entry name" value="TrmE_N"/>
    <property type="match status" value="1"/>
</dbReference>
<feature type="domain" description="MnmE helical" evidence="10">
    <location>
        <begin position="137"/>
        <end position="447"/>
    </location>
</feature>
<dbReference type="Proteomes" id="UP000598633">
    <property type="component" value="Unassembled WGS sequence"/>
</dbReference>
<evidence type="ECO:0000256" key="2">
    <source>
        <dbReference type="ARBA" id="ARBA00022694"/>
    </source>
</evidence>
<evidence type="ECO:0000256" key="4">
    <source>
        <dbReference type="ARBA" id="ARBA00022958"/>
    </source>
</evidence>
<protein>
    <recommendedName>
        <fullName evidence="6">tRNA modification GTPase MnmE</fullName>
        <ecNumber evidence="6">3.6.-.-</ecNumber>
    </recommendedName>
</protein>